<dbReference type="InterPro" id="IPR001242">
    <property type="entry name" value="Condensation_dom"/>
</dbReference>
<dbReference type="SUPFAM" id="SSF52777">
    <property type="entry name" value="CoA-dependent acyltransferases"/>
    <property type="match status" value="2"/>
</dbReference>
<dbReference type="GO" id="GO:0044550">
    <property type="term" value="P:secondary metabolite biosynthetic process"/>
    <property type="evidence" value="ECO:0007669"/>
    <property type="project" value="TreeGrafter"/>
</dbReference>
<dbReference type="GO" id="GO:0008610">
    <property type="term" value="P:lipid biosynthetic process"/>
    <property type="evidence" value="ECO:0007669"/>
    <property type="project" value="UniProtKB-ARBA"/>
</dbReference>
<accession>A0A3N9WXM4</accession>
<dbReference type="InterPro" id="IPR023213">
    <property type="entry name" value="CAT-like_dom_sf"/>
</dbReference>
<dbReference type="RefSeq" id="WP_124771716.1">
    <property type="nucleotide sequence ID" value="NZ_JBEZFR010000010.1"/>
</dbReference>
<feature type="compositionally biased region" description="Polar residues" evidence="1">
    <location>
        <begin position="417"/>
        <end position="431"/>
    </location>
</feature>
<dbReference type="AlphaFoldDB" id="A0A3N9WXM4"/>
<protein>
    <recommendedName>
        <fullName evidence="2">Condensation domain-containing protein</fullName>
    </recommendedName>
</protein>
<dbReference type="GO" id="GO:0031177">
    <property type="term" value="F:phosphopantetheine binding"/>
    <property type="evidence" value="ECO:0007669"/>
    <property type="project" value="TreeGrafter"/>
</dbReference>
<reference evidence="3 4" key="1">
    <citation type="submission" date="2018-05" db="EMBL/GenBank/DDBJ databases">
        <title>Micromonospora from Atacama Desert.</title>
        <authorList>
            <person name="Carro L."/>
            <person name="Goodfellow M."/>
            <person name="Klenk H.-P."/>
        </authorList>
    </citation>
    <scope>NUCLEOTIDE SEQUENCE [LARGE SCALE GENOMIC DNA]</scope>
    <source>
        <strain evidence="3 4">LB39</strain>
    </source>
</reference>
<feature type="domain" description="Condensation" evidence="2">
    <location>
        <begin position="6"/>
        <end position="187"/>
    </location>
</feature>
<evidence type="ECO:0000256" key="1">
    <source>
        <dbReference type="SAM" id="MobiDB-lite"/>
    </source>
</evidence>
<evidence type="ECO:0000313" key="4">
    <source>
        <dbReference type="Proteomes" id="UP000282312"/>
    </source>
</evidence>
<feature type="region of interest" description="Disordered" evidence="1">
    <location>
        <begin position="410"/>
        <end position="431"/>
    </location>
</feature>
<evidence type="ECO:0000313" key="3">
    <source>
        <dbReference type="EMBL" id="RQX05628.1"/>
    </source>
</evidence>
<organism evidence="3 4">
    <name type="scientific">Micromonospora inaquosa</name>
    <dbReference type="NCBI Taxonomy" id="2203716"/>
    <lineage>
        <taxon>Bacteria</taxon>
        <taxon>Bacillati</taxon>
        <taxon>Actinomycetota</taxon>
        <taxon>Actinomycetes</taxon>
        <taxon>Micromonosporales</taxon>
        <taxon>Micromonosporaceae</taxon>
        <taxon>Micromonospora</taxon>
    </lineage>
</organism>
<dbReference type="GO" id="GO:0005737">
    <property type="term" value="C:cytoplasm"/>
    <property type="evidence" value="ECO:0007669"/>
    <property type="project" value="TreeGrafter"/>
</dbReference>
<sequence length="431" mass="47565">MPDESHDMVPLTPEQRAILFESLNDGMATYALQVRCRVRPFRPDLFQQAWARTVARHEMLRVRFRWTGVPVPSQEFPASTPVHVPMVSVRGGDPDRFRAVAMRLFDEQFAREMDLEGDRTVVPYAVHDGESAYFCWTSHHLVMDGTSSRILLRDLTEEYDHLLTGETGTVRAPAGSFAAYVRWRQENLAVSPPAEPMPDRSGVLVRALGGTRAPSEQRRVARPFAPDLMDRVQSMARRTGVTVATVVHAAWALTVQRCTGEDPARFGVVGYGRPHQVPCSAETIGMFVATSPIMVPAPAGQPLGQWLERLQTGLVRTWATEKRRALDADSILVVSHFPPIQQFTGARSGCQIEFLDVVDHAPQPIVAAAMIGEPALLLLHVNGVRLPASRAEALADDFLRHLDVLTRSDPARPVDSPTVSTSEGPTTYATA</sequence>
<dbReference type="PANTHER" id="PTHR45527:SF1">
    <property type="entry name" value="FATTY ACID SYNTHASE"/>
    <property type="match status" value="1"/>
</dbReference>
<dbReference type="PANTHER" id="PTHR45527">
    <property type="entry name" value="NONRIBOSOMAL PEPTIDE SYNTHETASE"/>
    <property type="match status" value="1"/>
</dbReference>
<dbReference type="Pfam" id="PF00668">
    <property type="entry name" value="Condensation"/>
    <property type="match status" value="2"/>
</dbReference>
<dbReference type="Gene3D" id="3.30.559.30">
    <property type="entry name" value="Nonribosomal peptide synthetase, condensation domain"/>
    <property type="match status" value="1"/>
</dbReference>
<gene>
    <name evidence="3" type="ORF">DLJ59_07210</name>
</gene>
<dbReference type="OrthoDB" id="3671989at2"/>
<dbReference type="GO" id="GO:0043041">
    <property type="term" value="P:amino acid activation for nonribosomal peptide biosynthetic process"/>
    <property type="evidence" value="ECO:0007669"/>
    <property type="project" value="TreeGrafter"/>
</dbReference>
<dbReference type="Proteomes" id="UP000282312">
    <property type="component" value="Unassembled WGS sequence"/>
</dbReference>
<feature type="domain" description="Condensation" evidence="2">
    <location>
        <begin position="219"/>
        <end position="316"/>
    </location>
</feature>
<dbReference type="Gene3D" id="3.30.559.10">
    <property type="entry name" value="Chloramphenicol acetyltransferase-like domain"/>
    <property type="match status" value="1"/>
</dbReference>
<dbReference type="GO" id="GO:0003824">
    <property type="term" value="F:catalytic activity"/>
    <property type="evidence" value="ECO:0007669"/>
    <property type="project" value="InterPro"/>
</dbReference>
<name>A0A3N9WXM4_9ACTN</name>
<proteinExistence type="predicted"/>
<keyword evidence="4" id="KW-1185">Reference proteome</keyword>
<dbReference type="EMBL" id="QGSZ01000153">
    <property type="protein sequence ID" value="RQX05628.1"/>
    <property type="molecule type" value="Genomic_DNA"/>
</dbReference>
<comment type="caution">
    <text evidence="3">The sequence shown here is derived from an EMBL/GenBank/DDBJ whole genome shotgun (WGS) entry which is preliminary data.</text>
</comment>
<evidence type="ECO:0000259" key="2">
    <source>
        <dbReference type="Pfam" id="PF00668"/>
    </source>
</evidence>